<dbReference type="PROSITE" id="PS50850">
    <property type="entry name" value="MFS"/>
    <property type="match status" value="1"/>
</dbReference>
<keyword evidence="7" id="KW-0732">Signal</keyword>
<feature type="domain" description="Major facilitator superfamily (MFS) profile" evidence="8">
    <location>
        <begin position="9"/>
        <end position="385"/>
    </location>
</feature>
<evidence type="ECO:0000256" key="3">
    <source>
        <dbReference type="ARBA" id="ARBA00022692"/>
    </source>
</evidence>
<feature type="transmembrane region" description="Helical" evidence="6">
    <location>
        <begin position="75"/>
        <end position="94"/>
    </location>
</feature>
<gene>
    <name evidence="9" type="ORF">R9Z33_22295</name>
</gene>
<feature type="transmembrane region" description="Helical" evidence="6">
    <location>
        <begin position="250"/>
        <end position="270"/>
    </location>
</feature>
<dbReference type="Proteomes" id="UP001305521">
    <property type="component" value="Chromosome"/>
</dbReference>
<keyword evidence="3 6" id="KW-0812">Transmembrane</keyword>
<keyword evidence="2" id="KW-1003">Cell membrane</keyword>
<feature type="signal peptide" evidence="7">
    <location>
        <begin position="1"/>
        <end position="23"/>
    </location>
</feature>
<dbReference type="InterPro" id="IPR011701">
    <property type="entry name" value="MFS"/>
</dbReference>
<reference evidence="9 10" key="1">
    <citation type="submission" date="2023-11" db="EMBL/GenBank/DDBJ databases">
        <title>Arctic aerobic anoxygenic photoheterotroph Sediminicoccus rosea KRV36 adapts its photosynthesis to long days of polar summer.</title>
        <authorList>
            <person name="Tomasch J."/>
            <person name="Kopejtka K."/>
            <person name="Bily T."/>
            <person name="Gardiner A.T."/>
            <person name="Gardian Z."/>
            <person name="Shivaramu S."/>
            <person name="Koblizek M."/>
            <person name="Engelhardt F."/>
            <person name="Kaftan D."/>
        </authorList>
    </citation>
    <scope>NUCLEOTIDE SEQUENCE [LARGE SCALE GENOMIC DNA]</scope>
    <source>
        <strain evidence="9 10">R-30</strain>
    </source>
</reference>
<dbReference type="SUPFAM" id="SSF103473">
    <property type="entry name" value="MFS general substrate transporter"/>
    <property type="match status" value="1"/>
</dbReference>
<feature type="transmembrane region" description="Helical" evidence="6">
    <location>
        <begin position="100"/>
        <end position="121"/>
    </location>
</feature>
<feature type="transmembrane region" description="Helical" evidence="6">
    <location>
        <begin position="161"/>
        <end position="180"/>
    </location>
</feature>
<feature type="transmembrane region" description="Helical" evidence="6">
    <location>
        <begin position="209"/>
        <end position="230"/>
    </location>
</feature>
<evidence type="ECO:0000256" key="6">
    <source>
        <dbReference type="SAM" id="Phobius"/>
    </source>
</evidence>
<dbReference type="PANTHER" id="PTHR43124">
    <property type="entry name" value="PURINE EFFLUX PUMP PBUE"/>
    <property type="match status" value="1"/>
</dbReference>
<evidence type="ECO:0000256" key="7">
    <source>
        <dbReference type="SAM" id="SignalP"/>
    </source>
</evidence>
<feature type="transmembrane region" description="Helical" evidence="6">
    <location>
        <begin position="282"/>
        <end position="313"/>
    </location>
</feature>
<dbReference type="InterPro" id="IPR050189">
    <property type="entry name" value="MFS_Efflux_Transporters"/>
</dbReference>
<evidence type="ECO:0000256" key="5">
    <source>
        <dbReference type="ARBA" id="ARBA00023136"/>
    </source>
</evidence>
<proteinExistence type="predicted"/>
<keyword evidence="5 6" id="KW-0472">Membrane</keyword>
<organism evidence="9 10">
    <name type="scientific">Sediminicoccus rosea</name>
    <dbReference type="NCBI Taxonomy" id="1225128"/>
    <lineage>
        <taxon>Bacteria</taxon>
        <taxon>Pseudomonadati</taxon>
        <taxon>Pseudomonadota</taxon>
        <taxon>Alphaproteobacteria</taxon>
        <taxon>Acetobacterales</taxon>
        <taxon>Roseomonadaceae</taxon>
        <taxon>Sediminicoccus</taxon>
    </lineage>
</organism>
<protein>
    <submittedName>
        <fullName evidence="9">MFS transporter</fullName>
    </submittedName>
</protein>
<feature type="transmembrane region" description="Helical" evidence="6">
    <location>
        <begin position="45"/>
        <end position="63"/>
    </location>
</feature>
<keyword evidence="10" id="KW-1185">Reference proteome</keyword>
<evidence type="ECO:0000313" key="10">
    <source>
        <dbReference type="Proteomes" id="UP001305521"/>
    </source>
</evidence>
<dbReference type="RefSeq" id="WP_318648774.1">
    <property type="nucleotide sequence ID" value="NZ_CP137852.1"/>
</dbReference>
<dbReference type="PANTHER" id="PTHR43124:SF3">
    <property type="entry name" value="CHLORAMPHENICOL EFFLUX PUMP RV0191"/>
    <property type="match status" value="1"/>
</dbReference>
<evidence type="ECO:0000256" key="1">
    <source>
        <dbReference type="ARBA" id="ARBA00004651"/>
    </source>
</evidence>
<dbReference type="EMBL" id="CP137852">
    <property type="protein sequence ID" value="WPB84810.1"/>
    <property type="molecule type" value="Genomic_DNA"/>
</dbReference>
<sequence length="385" mass="39765">MSASPHRALILTFALAGFASAFATRLTDPLVAVISLDFEADPARVALLATCFALPYALVQPVLGPVADALGKRRIITFALAFQALFLFASALAPSLLLLMLLRVLTGAAGGGIFPTTLALFGDRVPLAERQVAISRFLACAIVGQMAGGAVAGLLEPMLGWRGLMLLCGALTLAAMLTILRDRTPEPTGRLDFGQAVGRYRFLLTHRPALVLFWAVGIEGLLVFGGFPYFANHLAETGLGGTREAGLTVAAFGAGGLAYAGLAPLLVARLGSRRMMRLGGSLAAVGVAGLALAPAAIVFMAAGGVLGLGFFMLHNSLQTRVTEVAPQSRASAVAMHAFHFFLGQAAGPVVMGLAREGFGFTPAMLVAALGLAGLGVVMGREKNKP</sequence>
<dbReference type="InterPro" id="IPR020846">
    <property type="entry name" value="MFS_dom"/>
</dbReference>
<dbReference type="Pfam" id="PF07690">
    <property type="entry name" value="MFS_1"/>
    <property type="match status" value="1"/>
</dbReference>
<dbReference type="InterPro" id="IPR036259">
    <property type="entry name" value="MFS_trans_sf"/>
</dbReference>
<keyword evidence="4 6" id="KW-1133">Transmembrane helix</keyword>
<evidence type="ECO:0000256" key="2">
    <source>
        <dbReference type="ARBA" id="ARBA00022475"/>
    </source>
</evidence>
<feature type="transmembrane region" description="Helical" evidence="6">
    <location>
        <begin position="358"/>
        <end position="379"/>
    </location>
</feature>
<evidence type="ECO:0000313" key="9">
    <source>
        <dbReference type="EMBL" id="WPB84810.1"/>
    </source>
</evidence>
<accession>A0ABZ0PGH8</accession>
<comment type="subcellular location">
    <subcellularLocation>
        <location evidence="1">Cell membrane</location>
        <topology evidence="1">Multi-pass membrane protein</topology>
    </subcellularLocation>
</comment>
<evidence type="ECO:0000256" key="4">
    <source>
        <dbReference type="ARBA" id="ARBA00022989"/>
    </source>
</evidence>
<feature type="transmembrane region" description="Helical" evidence="6">
    <location>
        <begin position="133"/>
        <end position="155"/>
    </location>
</feature>
<feature type="chain" id="PRO_5046095247" evidence="7">
    <location>
        <begin position="24"/>
        <end position="385"/>
    </location>
</feature>
<evidence type="ECO:0000259" key="8">
    <source>
        <dbReference type="PROSITE" id="PS50850"/>
    </source>
</evidence>
<name>A0ABZ0PGH8_9PROT</name>
<dbReference type="Gene3D" id="1.20.1250.20">
    <property type="entry name" value="MFS general substrate transporter like domains"/>
    <property type="match status" value="1"/>
</dbReference>